<evidence type="ECO:0000313" key="3">
    <source>
        <dbReference type="Proteomes" id="UP001499988"/>
    </source>
</evidence>
<dbReference type="RefSeq" id="WP_345336689.1">
    <property type="nucleotide sequence ID" value="NZ_BAABJZ010000099.1"/>
</dbReference>
<feature type="chain" id="PRO_5045865047" description="Outer membrane protein assembly factor BamE" evidence="1">
    <location>
        <begin position="22"/>
        <end position="120"/>
    </location>
</feature>
<organism evidence="2 3">
    <name type="scientific">Ferrimonas pelagia</name>
    <dbReference type="NCBI Taxonomy" id="1177826"/>
    <lineage>
        <taxon>Bacteria</taxon>
        <taxon>Pseudomonadati</taxon>
        <taxon>Pseudomonadota</taxon>
        <taxon>Gammaproteobacteria</taxon>
        <taxon>Alteromonadales</taxon>
        <taxon>Ferrimonadaceae</taxon>
        <taxon>Ferrimonas</taxon>
    </lineage>
</organism>
<dbReference type="Proteomes" id="UP001499988">
    <property type="component" value="Unassembled WGS sequence"/>
</dbReference>
<gene>
    <name evidence="2" type="ORF">GCM10023333_34320</name>
</gene>
<proteinExistence type="predicted"/>
<comment type="caution">
    <text evidence="2">The sequence shown here is derived from an EMBL/GenBank/DDBJ whole genome shotgun (WGS) entry which is preliminary data.</text>
</comment>
<reference evidence="3" key="1">
    <citation type="journal article" date="2019" name="Int. J. Syst. Evol. Microbiol.">
        <title>The Global Catalogue of Microorganisms (GCM) 10K type strain sequencing project: providing services to taxonomists for standard genome sequencing and annotation.</title>
        <authorList>
            <consortium name="The Broad Institute Genomics Platform"/>
            <consortium name="The Broad Institute Genome Sequencing Center for Infectious Disease"/>
            <person name="Wu L."/>
            <person name="Ma J."/>
        </authorList>
    </citation>
    <scope>NUCLEOTIDE SEQUENCE [LARGE SCALE GENOMIC DNA]</scope>
    <source>
        <strain evidence="3">JCM 18401</strain>
    </source>
</reference>
<evidence type="ECO:0000313" key="2">
    <source>
        <dbReference type="EMBL" id="GAA4898090.1"/>
    </source>
</evidence>
<keyword evidence="1" id="KW-0732">Signal</keyword>
<evidence type="ECO:0008006" key="4">
    <source>
        <dbReference type="Google" id="ProtNLM"/>
    </source>
</evidence>
<accession>A0ABP9FBU8</accession>
<keyword evidence="3" id="KW-1185">Reference proteome</keyword>
<sequence length="120" mass="13495">MSIRVCSLMALFTLLTGCAQYSNNRGVEVGWQSEWDAQLVKGQTQRSEVLAKLGPPSQMVALGDKSALYYLFEKAKGEALILVFYNKLDVNTQYDRAVFFFDENDTLTDYSTVIYADDPS</sequence>
<dbReference type="PROSITE" id="PS51257">
    <property type="entry name" value="PROKAR_LIPOPROTEIN"/>
    <property type="match status" value="1"/>
</dbReference>
<evidence type="ECO:0000256" key="1">
    <source>
        <dbReference type="SAM" id="SignalP"/>
    </source>
</evidence>
<protein>
    <recommendedName>
        <fullName evidence="4">Outer membrane protein assembly factor BamE</fullName>
    </recommendedName>
</protein>
<dbReference type="EMBL" id="BAABJZ010000099">
    <property type="protein sequence ID" value="GAA4898090.1"/>
    <property type="molecule type" value="Genomic_DNA"/>
</dbReference>
<name>A0ABP9FBU8_9GAMM</name>
<feature type="signal peptide" evidence="1">
    <location>
        <begin position="1"/>
        <end position="21"/>
    </location>
</feature>